<comment type="similarity">
    <text evidence="1 6">Belongs to the lysophospholipase family.</text>
</comment>
<protein>
    <recommendedName>
        <fullName evidence="6">Lysophospholipase</fullName>
        <ecNumber evidence="6">3.1.1.5</ecNumber>
    </recommendedName>
</protein>
<dbReference type="SMART" id="SM00022">
    <property type="entry name" value="PLAc"/>
    <property type="match status" value="1"/>
</dbReference>
<evidence type="ECO:0000256" key="6">
    <source>
        <dbReference type="RuleBase" id="RU362103"/>
    </source>
</evidence>
<reference evidence="9 10" key="1">
    <citation type="journal article" date="2020" name="Microbiol. Resour. Announc.">
        <title>Draft Genome Sequence of a Cladosporium Species Isolated from the Mesophotic Ascidian Didemnum maculosum.</title>
        <authorList>
            <person name="Gioti A."/>
            <person name="Siaperas R."/>
            <person name="Nikolaivits E."/>
            <person name="Le Goff G."/>
            <person name="Ouazzani J."/>
            <person name="Kotoulas G."/>
            <person name="Topakas E."/>
        </authorList>
    </citation>
    <scope>NUCLEOTIDE SEQUENCE [LARGE SCALE GENOMIC DNA]</scope>
    <source>
        <strain evidence="9 10">TM138-S3</strain>
    </source>
</reference>
<keyword evidence="4 5" id="KW-0443">Lipid metabolism</keyword>
<evidence type="ECO:0000256" key="5">
    <source>
        <dbReference type="PROSITE-ProRule" id="PRU00555"/>
    </source>
</evidence>
<dbReference type="InterPro" id="IPR016035">
    <property type="entry name" value="Acyl_Trfase/lysoPLipase"/>
</dbReference>
<dbReference type="Gene3D" id="3.40.1090.10">
    <property type="entry name" value="Cytosolic phospholipase A2 catalytic domain"/>
    <property type="match status" value="1"/>
</dbReference>
<evidence type="ECO:0000313" key="9">
    <source>
        <dbReference type="EMBL" id="KAL1585738.1"/>
    </source>
</evidence>
<dbReference type="PANTHER" id="PTHR10728:SF40">
    <property type="entry name" value="PATATIN FAMILY PROTEIN"/>
    <property type="match status" value="1"/>
</dbReference>
<gene>
    <name evidence="9" type="ORF">WHR41_05036</name>
</gene>
<sequence length="759" mass="83531">MYRASRRIASTAPWRGIALAAGIGGATTLAYTSTRSRARLRLDSSAPAEWANRPVISRKSGSSGNDGHNGQQPTKHDDSESSQDPHGAASPYELFSRFDYNSLAESLAKMVVPSWVLAIPDAMHKLQDELSMAPWSLSWEIWELAHDPEANPEIVWDANVRISNDLCAEERQYLEKRKGKTAIALAHYLGVPESEVHPEDVPVIAMCGSGGGLRALVAGTSSYFSAQQAGLFDCATYTAGVSGSCWLQTLYYSSIGQTSHSRLIDHFKDRLGVHIAFPPAALSLLSQAPTNRFLLSGIVEKMKGVPDAEFGLVDIYGTLLAGRLLVPKGELRVSDWDLKISNQRYFVDMGDQPLPIYSAVRHEIPESDKKAREAPPGARRRPSKDDYFQWFEWTPYEFFCEELAAGIPTWAVGRTFNGGQNIMRENGLFLPEIKVPLMMGIWGSAFCATLSHYYKEIRPAVIGSGLGSSLDQLLTQKDEDMTKVHPFDPASIPNYALGLRGRLPPTCPESIHSASHLRLMDAGMSNNLPIYPLLRPGRDIDVIVAFDASADAASDNWIKVAEGYARQRQIKGWPMGAGWPPKDESSEQIAKEFDHARDLSQNSGVLAAPEHTLGHCTVWVGSKTESTSDGGAEPPAPRKRLGPDDDSHVAHPDAGIAVVYFPLTANEKVPGVDPQKSEFLSTWNFIYTPEEIESVVALAKANFDEGAEQTKRTIRAVWQRKKQLRLEGEKRAKEVRRRLRMRRGESLGAVGVGDGDHFS</sequence>
<evidence type="ECO:0000256" key="2">
    <source>
        <dbReference type="ARBA" id="ARBA00022801"/>
    </source>
</evidence>
<evidence type="ECO:0000259" key="8">
    <source>
        <dbReference type="PROSITE" id="PS51210"/>
    </source>
</evidence>
<dbReference type="PANTHER" id="PTHR10728">
    <property type="entry name" value="CYTOSOLIC PHOSPHOLIPASE A2"/>
    <property type="match status" value="1"/>
</dbReference>
<proteinExistence type="inferred from homology"/>
<dbReference type="SUPFAM" id="SSF52151">
    <property type="entry name" value="FabD/lysophospholipase-like"/>
    <property type="match status" value="1"/>
</dbReference>
<name>A0AB34KR46_9PEZI</name>
<dbReference type="GO" id="GO:0004623">
    <property type="term" value="F:phospholipase A2 activity"/>
    <property type="evidence" value="ECO:0007669"/>
    <property type="project" value="TreeGrafter"/>
</dbReference>
<feature type="region of interest" description="Disordered" evidence="7">
    <location>
        <begin position="622"/>
        <end position="648"/>
    </location>
</feature>
<evidence type="ECO:0000313" key="10">
    <source>
        <dbReference type="Proteomes" id="UP000803884"/>
    </source>
</evidence>
<feature type="compositionally biased region" description="Polar residues" evidence="7">
    <location>
        <begin position="59"/>
        <end position="73"/>
    </location>
</feature>
<evidence type="ECO:0000256" key="3">
    <source>
        <dbReference type="ARBA" id="ARBA00022963"/>
    </source>
</evidence>
<keyword evidence="3 5" id="KW-0442">Lipid degradation</keyword>
<dbReference type="PROSITE" id="PS51210">
    <property type="entry name" value="PLA2C"/>
    <property type="match status" value="1"/>
</dbReference>
<dbReference type="EC" id="3.1.1.5" evidence="6"/>
<dbReference type="AlphaFoldDB" id="A0AB34KR46"/>
<dbReference type="EMBL" id="JAAQHG020000017">
    <property type="protein sequence ID" value="KAL1585738.1"/>
    <property type="molecule type" value="Genomic_DNA"/>
</dbReference>
<dbReference type="GO" id="GO:0005829">
    <property type="term" value="C:cytosol"/>
    <property type="evidence" value="ECO:0007669"/>
    <property type="project" value="TreeGrafter"/>
</dbReference>
<keyword evidence="2 5" id="KW-0378">Hydrolase</keyword>
<keyword evidence="10" id="KW-1185">Reference proteome</keyword>
<feature type="region of interest" description="Disordered" evidence="7">
    <location>
        <begin position="51"/>
        <end position="88"/>
    </location>
</feature>
<accession>A0AB34KR46</accession>
<dbReference type="InterPro" id="IPR002642">
    <property type="entry name" value="LysoPLipase_cat_dom"/>
</dbReference>
<dbReference type="GO" id="GO:0004622">
    <property type="term" value="F:phosphatidylcholine lysophospholipase activity"/>
    <property type="evidence" value="ECO:0007669"/>
    <property type="project" value="UniProtKB-EC"/>
</dbReference>
<dbReference type="GeneID" id="96006479"/>
<evidence type="ECO:0000256" key="4">
    <source>
        <dbReference type="ARBA" id="ARBA00023098"/>
    </source>
</evidence>
<dbReference type="Pfam" id="PF01735">
    <property type="entry name" value="PLA2_B"/>
    <property type="match status" value="1"/>
</dbReference>
<comment type="caution">
    <text evidence="9">The sequence shown here is derived from an EMBL/GenBank/DDBJ whole genome shotgun (WGS) entry which is preliminary data.</text>
</comment>
<dbReference type="Proteomes" id="UP000803884">
    <property type="component" value="Unassembled WGS sequence"/>
</dbReference>
<evidence type="ECO:0000256" key="7">
    <source>
        <dbReference type="SAM" id="MobiDB-lite"/>
    </source>
</evidence>
<comment type="catalytic activity">
    <reaction evidence="6">
        <text>a 1-acyl-sn-glycero-3-phosphocholine + H2O = sn-glycerol 3-phosphocholine + a fatty acid + H(+)</text>
        <dbReference type="Rhea" id="RHEA:15177"/>
        <dbReference type="ChEBI" id="CHEBI:15377"/>
        <dbReference type="ChEBI" id="CHEBI:15378"/>
        <dbReference type="ChEBI" id="CHEBI:16870"/>
        <dbReference type="ChEBI" id="CHEBI:28868"/>
        <dbReference type="ChEBI" id="CHEBI:58168"/>
        <dbReference type="EC" id="3.1.1.5"/>
    </reaction>
</comment>
<dbReference type="GO" id="GO:0046475">
    <property type="term" value="P:glycerophospholipid catabolic process"/>
    <property type="evidence" value="ECO:0007669"/>
    <property type="project" value="TreeGrafter"/>
</dbReference>
<dbReference type="RefSeq" id="XP_069228844.1">
    <property type="nucleotide sequence ID" value="XM_069373641.1"/>
</dbReference>
<organism evidence="9 10">
    <name type="scientific">Cladosporium halotolerans</name>
    <dbReference type="NCBI Taxonomy" id="1052096"/>
    <lineage>
        <taxon>Eukaryota</taxon>
        <taxon>Fungi</taxon>
        <taxon>Dikarya</taxon>
        <taxon>Ascomycota</taxon>
        <taxon>Pezizomycotina</taxon>
        <taxon>Dothideomycetes</taxon>
        <taxon>Dothideomycetidae</taxon>
        <taxon>Cladosporiales</taxon>
        <taxon>Cladosporiaceae</taxon>
        <taxon>Cladosporium</taxon>
    </lineage>
</organism>
<evidence type="ECO:0000256" key="1">
    <source>
        <dbReference type="ARBA" id="ARBA00008780"/>
    </source>
</evidence>
<feature type="domain" description="PLA2c" evidence="8">
    <location>
        <begin position="152"/>
        <end position="749"/>
    </location>
</feature>